<evidence type="ECO:0000256" key="5">
    <source>
        <dbReference type="HAMAP-Rule" id="MF_00294"/>
    </source>
</evidence>
<proteinExistence type="inferred from homology"/>
<keyword evidence="3 5" id="KW-0687">Ribonucleoprotein</keyword>
<dbReference type="HAMAP" id="MF_00294">
    <property type="entry name" value="Ribosomal_bL33"/>
    <property type="match status" value="1"/>
</dbReference>
<dbReference type="NCBIfam" id="NF001860">
    <property type="entry name" value="PRK00595.1"/>
    <property type="match status" value="1"/>
</dbReference>
<dbReference type="PANTHER" id="PTHR43168">
    <property type="entry name" value="50S RIBOSOMAL PROTEIN L33, CHLOROPLASTIC"/>
    <property type="match status" value="1"/>
</dbReference>
<dbReference type="GO" id="GO:0003735">
    <property type="term" value="F:structural constituent of ribosome"/>
    <property type="evidence" value="ECO:0007669"/>
    <property type="project" value="InterPro"/>
</dbReference>
<comment type="similarity">
    <text evidence="1 5">Belongs to the bacterial ribosomal protein bL33 family.</text>
</comment>
<dbReference type="STRING" id="1798374.A2Z33_00530"/>
<dbReference type="EMBL" id="MFJD01000015">
    <property type="protein sequence ID" value="OGG01508.1"/>
    <property type="molecule type" value="Genomic_DNA"/>
</dbReference>
<keyword evidence="2 5" id="KW-0689">Ribosomal protein</keyword>
<reference evidence="6 7" key="1">
    <citation type="journal article" date="2016" name="Nat. Commun.">
        <title>Thousands of microbial genomes shed light on interconnected biogeochemical processes in an aquifer system.</title>
        <authorList>
            <person name="Anantharaman K."/>
            <person name="Brown C.T."/>
            <person name="Hug L.A."/>
            <person name="Sharon I."/>
            <person name="Castelle C.J."/>
            <person name="Probst A.J."/>
            <person name="Thomas B.C."/>
            <person name="Singh A."/>
            <person name="Wilkins M.J."/>
            <person name="Karaoz U."/>
            <person name="Brodie E.L."/>
            <person name="Williams K.H."/>
            <person name="Hubbard S.S."/>
            <person name="Banfield J.F."/>
        </authorList>
    </citation>
    <scope>NUCLEOTIDE SEQUENCE [LARGE SCALE GENOMIC DNA]</scope>
</reference>
<evidence type="ECO:0000313" key="7">
    <source>
        <dbReference type="Proteomes" id="UP000178448"/>
    </source>
</evidence>
<dbReference type="InterPro" id="IPR011332">
    <property type="entry name" value="Ribosomal_zn-bd"/>
</dbReference>
<accession>A0A1F5YMU0</accession>
<dbReference type="NCBIfam" id="NF001764">
    <property type="entry name" value="PRK00504.1"/>
    <property type="match status" value="1"/>
</dbReference>
<dbReference type="GO" id="GO:1990904">
    <property type="term" value="C:ribonucleoprotein complex"/>
    <property type="evidence" value="ECO:0007669"/>
    <property type="project" value="UniProtKB-KW"/>
</dbReference>
<evidence type="ECO:0000256" key="1">
    <source>
        <dbReference type="ARBA" id="ARBA00007596"/>
    </source>
</evidence>
<evidence type="ECO:0000256" key="2">
    <source>
        <dbReference type="ARBA" id="ARBA00022980"/>
    </source>
</evidence>
<evidence type="ECO:0000256" key="4">
    <source>
        <dbReference type="ARBA" id="ARBA00035176"/>
    </source>
</evidence>
<dbReference type="GO" id="GO:0005840">
    <property type="term" value="C:ribosome"/>
    <property type="evidence" value="ECO:0007669"/>
    <property type="project" value="UniProtKB-KW"/>
</dbReference>
<name>A0A1F5YMU0_9BACT</name>
<dbReference type="PANTHER" id="PTHR43168:SF2">
    <property type="entry name" value="LARGE RIBOSOMAL SUBUNIT PROTEIN BL33C"/>
    <property type="match status" value="1"/>
</dbReference>
<dbReference type="SUPFAM" id="SSF57829">
    <property type="entry name" value="Zn-binding ribosomal proteins"/>
    <property type="match status" value="1"/>
</dbReference>
<sequence length="57" mass="6679">MAKKDQRLLVGLVCTVCKSTNYVTNRNKINTPDKIKLRKYCRTCRKHTEHKETGKLD</sequence>
<protein>
    <recommendedName>
        <fullName evidence="4 5">Large ribosomal subunit protein bL33</fullName>
    </recommendedName>
</protein>
<comment type="caution">
    <text evidence="6">The sequence shown here is derived from an EMBL/GenBank/DDBJ whole genome shotgun (WGS) entry which is preliminary data.</text>
</comment>
<gene>
    <name evidence="5" type="primary">rpmG</name>
    <name evidence="6" type="ORF">A2Z33_00530</name>
</gene>
<dbReference type="AlphaFoldDB" id="A0A1F5YMU0"/>
<dbReference type="InterPro" id="IPR038584">
    <property type="entry name" value="Ribosomal_bL33_sf"/>
</dbReference>
<dbReference type="GO" id="GO:0006412">
    <property type="term" value="P:translation"/>
    <property type="evidence" value="ECO:0007669"/>
    <property type="project" value="UniProtKB-UniRule"/>
</dbReference>
<dbReference type="NCBIfam" id="TIGR01023">
    <property type="entry name" value="rpmG_bact"/>
    <property type="match status" value="1"/>
</dbReference>
<dbReference type="Proteomes" id="UP000178448">
    <property type="component" value="Unassembled WGS sequence"/>
</dbReference>
<organism evidence="6 7">
    <name type="scientific">Candidatus Gottesmanbacteria bacterium RBG_16_52_11</name>
    <dbReference type="NCBI Taxonomy" id="1798374"/>
    <lineage>
        <taxon>Bacteria</taxon>
        <taxon>Candidatus Gottesmaniibacteriota</taxon>
    </lineage>
</organism>
<dbReference type="Gene3D" id="2.20.28.120">
    <property type="entry name" value="Ribosomal protein L33"/>
    <property type="match status" value="1"/>
</dbReference>
<evidence type="ECO:0000313" key="6">
    <source>
        <dbReference type="EMBL" id="OGG01508.1"/>
    </source>
</evidence>
<dbReference type="GO" id="GO:0005737">
    <property type="term" value="C:cytoplasm"/>
    <property type="evidence" value="ECO:0007669"/>
    <property type="project" value="UniProtKB-ARBA"/>
</dbReference>
<evidence type="ECO:0000256" key="3">
    <source>
        <dbReference type="ARBA" id="ARBA00023274"/>
    </source>
</evidence>
<dbReference type="Pfam" id="PF00471">
    <property type="entry name" value="Ribosomal_L33"/>
    <property type="match status" value="1"/>
</dbReference>
<dbReference type="InterPro" id="IPR001705">
    <property type="entry name" value="Ribosomal_bL33"/>
</dbReference>